<evidence type="ECO:0000256" key="2">
    <source>
        <dbReference type="ARBA" id="ARBA00023002"/>
    </source>
</evidence>
<dbReference type="GO" id="GO:0051536">
    <property type="term" value="F:iron-sulfur cluster binding"/>
    <property type="evidence" value="ECO:0007669"/>
    <property type="project" value="InterPro"/>
</dbReference>
<sequence length="498" mass="55307">MGKATGFMEIKRKKATERDPLERIKDWKEYAGTFSDDAASQQGARCMDCSIPFCHIGMEIEGAASGCPVYNLIPEWNDLVYKGRWREALDRLMKTNNFPEFTGRVCPAPCEGSCTVAINDPAVSIKNIEQKIIDKGFEEGWIEPRIPEVRTGKKIAVIGSGPAGLAAADQLNQAGHEVTIYERADRAGGLLIYGIPNMKLDKGVVERRIQLLRQEGIHFVLNTEVGKDISAEDMKASFDSVIICTGAQKHRDLPLEGRDGKGVRFAMDYLTRSTKKLLDADIELEEELNAEGKDVIVIGGGDTGADCIATALRQGAKSIVQFGKHPQLPVRRADSNQWPAYPQVFSLEYAHKEAKEKFRKDIREYSIQTQKFVTDAQGNLKELHTIQMEKKQDENGVFFFEEIPGTEKVWPAQLVLIAIGFEGAEETAVKAFGVKTMRNRVLAAYGKFLTTEENVFTAGDARRGQSLIVWAINEGREAAYQVDEYLMGTTSLPTVANM</sequence>
<dbReference type="Proteomes" id="UP000040453">
    <property type="component" value="Unassembled WGS sequence"/>
</dbReference>
<evidence type="ECO:0000256" key="1">
    <source>
        <dbReference type="ARBA" id="ARBA00022605"/>
    </source>
</evidence>
<dbReference type="InterPro" id="IPR028261">
    <property type="entry name" value="DPD_II"/>
</dbReference>
<dbReference type="SUPFAM" id="SSF46548">
    <property type="entry name" value="alpha-helical ferredoxin"/>
    <property type="match status" value="1"/>
</dbReference>
<dbReference type="NCBIfam" id="TIGR01317">
    <property type="entry name" value="GOGAT_sm_gam"/>
    <property type="match status" value="1"/>
</dbReference>
<accession>A0A0A1MWS3</accession>
<dbReference type="SUPFAM" id="SSF51971">
    <property type="entry name" value="Nucleotide-binding domain"/>
    <property type="match status" value="1"/>
</dbReference>
<dbReference type="STRING" id="545501.BN997_03758"/>
<organism evidence="7 8">
    <name type="scientific">Oceanobacillus oncorhynchi</name>
    <dbReference type="NCBI Taxonomy" id="545501"/>
    <lineage>
        <taxon>Bacteria</taxon>
        <taxon>Bacillati</taxon>
        <taxon>Bacillota</taxon>
        <taxon>Bacilli</taxon>
        <taxon>Bacillales</taxon>
        <taxon>Bacillaceae</taxon>
        <taxon>Oceanobacillus</taxon>
    </lineage>
</organism>
<feature type="domain" description="Dihydroprymidine dehydrogenase" evidence="6">
    <location>
        <begin position="23"/>
        <end position="140"/>
    </location>
</feature>
<dbReference type="AlphaFoldDB" id="A0A0A1MWS3"/>
<gene>
    <name evidence="7" type="primary">gltB_2</name>
    <name evidence="7" type="ORF">BN997_03758</name>
</gene>
<protein>
    <submittedName>
        <fullName evidence="7">Glutamate synthase [NADPH] small chain</fullName>
    </submittedName>
</protein>
<keyword evidence="1" id="KW-0028">Amino-acid biosynthesis</keyword>
<dbReference type="PRINTS" id="PR00419">
    <property type="entry name" value="ADXRDTASE"/>
</dbReference>
<evidence type="ECO:0000259" key="5">
    <source>
        <dbReference type="Pfam" id="PF07992"/>
    </source>
</evidence>
<dbReference type="EMBL" id="CDGG01000001">
    <property type="protein sequence ID" value="CEI83837.1"/>
    <property type="molecule type" value="Genomic_DNA"/>
</dbReference>
<dbReference type="GO" id="GO:0016639">
    <property type="term" value="F:oxidoreductase activity, acting on the CH-NH2 group of donors, NAD or NADP as acceptor"/>
    <property type="evidence" value="ECO:0007669"/>
    <property type="project" value="InterPro"/>
</dbReference>
<evidence type="ECO:0000313" key="8">
    <source>
        <dbReference type="Proteomes" id="UP000040453"/>
    </source>
</evidence>
<dbReference type="InterPro" id="IPR023753">
    <property type="entry name" value="FAD/NAD-binding_dom"/>
</dbReference>
<dbReference type="PANTHER" id="PTHR43100">
    <property type="entry name" value="GLUTAMATE SYNTHASE [NADPH] SMALL CHAIN"/>
    <property type="match status" value="1"/>
</dbReference>
<dbReference type="Gene3D" id="1.10.1060.10">
    <property type="entry name" value="Alpha-helical ferredoxin"/>
    <property type="match status" value="1"/>
</dbReference>
<evidence type="ECO:0000259" key="6">
    <source>
        <dbReference type="Pfam" id="PF14691"/>
    </source>
</evidence>
<evidence type="ECO:0000256" key="3">
    <source>
        <dbReference type="ARBA" id="ARBA00023164"/>
    </source>
</evidence>
<dbReference type="Pfam" id="PF14691">
    <property type="entry name" value="Fer4_20"/>
    <property type="match status" value="1"/>
</dbReference>
<reference evidence="7 8" key="1">
    <citation type="submission" date="2014-11" db="EMBL/GenBank/DDBJ databases">
        <authorList>
            <person name="Urmite Genomes Urmite Genomes"/>
        </authorList>
    </citation>
    <scope>NUCLEOTIDE SEQUENCE [LARGE SCALE GENOMIC DNA]</scope>
    <source>
        <strain evidence="7 8">Oc5</strain>
    </source>
</reference>
<feature type="domain" description="FAD/NAD(P)-binding" evidence="5">
    <location>
        <begin position="154"/>
        <end position="475"/>
    </location>
</feature>
<name>A0A0A1MWS3_9BACI</name>
<dbReference type="InterPro" id="IPR051394">
    <property type="entry name" value="Glutamate_Synthase"/>
</dbReference>
<comment type="pathway">
    <text evidence="4">Amino-acid biosynthesis.</text>
</comment>
<proteinExistence type="predicted"/>
<keyword evidence="8" id="KW-1185">Reference proteome</keyword>
<dbReference type="InterPro" id="IPR036188">
    <property type="entry name" value="FAD/NAD-bd_sf"/>
</dbReference>
<dbReference type="PANTHER" id="PTHR43100:SF1">
    <property type="entry name" value="GLUTAMATE SYNTHASE [NADPH] SMALL CHAIN"/>
    <property type="match status" value="1"/>
</dbReference>
<dbReference type="Gene3D" id="3.50.50.60">
    <property type="entry name" value="FAD/NAD(P)-binding domain"/>
    <property type="match status" value="2"/>
</dbReference>
<evidence type="ECO:0000313" key="7">
    <source>
        <dbReference type="EMBL" id="CEI83837.1"/>
    </source>
</evidence>
<evidence type="ECO:0000256" key="4">
    <source>
        <dbReference type="ARBA" id="ARBA00029440"/>
    </source>
</evidence>
<keyword evidence="3" id="KW-0314">Glutamate biosynthesis</keyword>
<dbReference type="InterPro" id="IPR006005">
    <property type="entry name" value="Glut_synth_ssu1"/>
</dbReference>
<keyword evidence="2" id="KW-0560">Oxidoreductase</keyword>
<dbReference type="GO" id="GO:0006537">
    <property type="term" value="P:glutamate biosynthetic process"/>
    <property type="evidence" value="ECO:0007669"/>
    <property type="project" value="UniProtKB-KW"/>
</dbReference>
<dbReference type="InterPro" id="IPR009051">
    <property type="entry name" value="Helical_ferredxn"/>
</dbReference>
<dbReference type="RefSeq" id="WP_042534304.1">
    <property type="nucleotide sequence ID" value="NZ_CDGG01000001.1"/>
</dbReference>
<dbReference type="Pfam" id="PF07992">
    <property type="entry name" value="Pyr_redox_2"/>
    <property type="match status" value="1"/>
</dbReference>
<dbReference type="OrthoDB" id="9803192at2"/>